<protein>
    <submittedName>
        <fullName evidence="2">Uncharacterized protein</fullName>
    </submittedName>
</protein>
<gene>
    <name evidence="2" type="ORF">NOCA2670019</name>
</gene>
<evidence type="ECO:0000256" key="1">
    <source>
        <dbReference type="SAM" id="MobiDB-lite"/>
    </source>
</evidence>
<dbReference type="AlphaFoldDB" id="A0A2P2CCP9"/>
<accession>A0A2P2CCP9</accession>
<proteinExistence type="predicted"/>
<name>A0A2P2CCP9_9ZZZZ</name>
<evidence type="ECO:0000313" key="2">
    <source>
        <dbReference type="EMBL" id="CUR59731.1"/>
    </source>
</evidence>
<reference evidence="2" key="1">
    <citation type="submission" date="2015-08" db="EMBL/GenBank/DDBJ databases">
        <authorList>
            <person name="Babu N.S."/>
            <person name="Beckwith C.J."/>
            <person name="Beseler K.G."/>
            <person name="Brison A."/>
            <person name="Carone J.V."/>
            <person name="Caskin T.P."/>
            <person name="Diamond M."/>
            <person name="Durham M.E."/>
            <person name="Foxe J.M."/>
            <person name="Go M."/>
            <person name="Henderson B.A."/>
            <person name="Jones I.B."/>
            <person name="McGettigan J.A."/>
            <person name="Micheletti S.J."/>
            <person name="Nasrallah M.E."/>
            <person name="Ortiz D."/>
            <person name="Piller C.R."/>
            <person name="Privatt S.R."/>
            <person name="Schneider S.L."/>
            <person name="Sharp S."/>
            <person name="Smith T.C."/>
            <person name="Stanton J.D."/>
            <person name="Ullery H.E."/>
            <person name="Wilson R.J."/>
            <person name="Serrano M.G."/>
            <person name="Buck G."/>
            <person name="Lee V."/>
            <person name="Wang Y."/>
            <person name="Carvalho R."/>
            <person name="Voegtly L."/>
            <person name="Shi R."/>
            <person name="Duckworth R."/>
            <person name="Johnson A."/>
            <person name="Loviza R."/>
            <person name="Walstead R."/>
            <person name="Shah Z."/>
            <person name="Kiflezghi M."/>
            <person name="Wade K."/>
            <person name="Ball S.L."/>
            <person name="Bradley K.W."/>
            <person name="Asai D.J."/>
            <person name="Bowman C.A."/>
            <person name="Russell D.A."/>
            <person name="Pope W.H."/>
            <person name="Jacobs-Sera D."/>
            <person name="Hendrix R.W."/>
            <person name="Hatfull G.F."/>
        </authorList>
    </citation>
    <scope>NUCLEOTIDE SEQUENCE</scope>
</reference>
<organism evidence="2">
    <name type="scientific">metagenome</name>
    <dbReference type="NCBI Taxonomy" id="256318"/>
    <lineage>
        <taxon>unclassified sequences</taxon>
        <taxon>metagenomes</taxon>
    </lineage>
</organism>
<feature type="region of interest" description="Disordered" evidence="1">
    <location>
        <begin position="257"/>
        <end position="283"/>
    </location>
</feature>
<sequence length="451" mass="46051">MGLVADQRGRELDDGVASVVCPAVEAFVVERLGQEAAQQLLGLGVVEGLLGRLVLDELDAVEVAGSADVADDRQVVEPLEGGTEPVLVGTHVLEDVLLLEHVEVGQRHRGGDRVTAPGVAVHEGVVALEERLHQPVGGDHGAQRGVARGDALGAGDDVGLVAVALGGEHVTETAEGADDLVADQEDVVLVADLTDPLEVAGRRRETAAGVLHGLEEDRSDRVGAFELDGLGDPVGRPQAEGLFVVLVDRGAVEVGVRHPEGRGDQGLEGGLHAGDARDRQGPLRGAVVGDGAADDLVLGRLAGELEVLLRELPGRLDGLSAPGGEEDSVEVAGGVVGDSLGQLDGARVGVGPERVEGHRGGLLGGGLRELGAAVAQLVDEQPTETVQVALAVGVVDVGTLTADDDRHIRGVVGRVAGEVHPQVILGGLLQVVVVGVLIHTSIVTPQAVFGK</sequence>
<dbReference type="EMBL" id="CZKA01000064">
    <property type="protein sequence ID" value="CUR59731.1"/>
    <property type="molecule type" value="Genomic_DNA"/>
</dbReference>